<dbReference type="RefSeq" id="WP_095071434.1">
    <property type="nucleotide sequence ID" value="NZ_LT906465.1"/>
</dbReference>
<evidence type="ECO:0000256" key="2">
    <source>
        <dbReference type="SAM" id="Phobius"/>
    </source>
</evidence>
<keyword evidence="2" id="KW-0472">Membrane</keyword>
<proteinExistence type="predicted"/>
<accession>A0A239X930</accession>
<feature type="compositionally biased region" description="Basic and acidic residues" evidence="1">
    <location>
        <begin position="301"/>
        <end position="310"/>
    </location>
</feature>
<dbReference type="SMART" id="SM00740">
    <property type="entry name" value="PASTA"/>
    <property type="match status" value="3"/>
</dbReference>
<keyword evidence="2" id="KW-1133">Transmembrane helix</keyword>
<evidence type="ECO:0000313" key="4">
    <source>
        <dbReference type="EMBL" id="SNV43172.1"/>
    </source>
</evidence>
<dbReference type="CDD" id="cd06577">
    <property type="entry name" value="PASTA_pknB"/>
    <property type="match status" value="3"/>
</dbReference>
<reference evidence="4 5" key="1">
    <citation type="submission" date="2017-06" db="EMBL/GenBank/DDBJ databases">
        <authorList>
            <consortium name="Pathogen Informatics"/>
        </authorList>
    </citation>
    <scope>NUCLEOTIDE SEQUENCE [LARGE SCALE GENOMIC DNA]</scope>
    <source>
        <strain evidence="4 5">NCTC13490</strain>
    </source>
</reference>
<dbReference type="EMBL" id="LT906465">
    <property type="protein sequence ID" value="SNV43172.1"/>
    <property type="molecule type" value="Genomic_DNA"/>
</dbReference>
<feature type="region of interest" description="Disordered" evidence="1">
    <location>
        <begin position="279"/>
        <end position="346"/>
    </location>
</feature>
<organism evidence="4 5">
    <name type="scientific">Chryseobacterium taklimakanense</name>
    <dbReference type="NCBI Taxonomy" id="536441"/>
    <lineage>
        <taxon>Bacteria</taxon>
        <taxon>Pseudomonadati</taxon>
        <taxon>Bacteroidota</taxon>
        <taxon>Flavobacteriia</taxon>
        <taxon>Flavobacteriales</taxon>
        <taxon>Weeksellaceae</taxon>
        <taxon>Chryseobacterium group</taxon>
        <taxon>Chryseobacterium</taxon>
    </lineage>
</organism>
<evidence type="ECO:0000259" key="3">
    <source>
        <dbReference type="PROSITE" id="PS51178"/>
    </source>
</evidence>
<name>A0A239X930_9FLAO</name>
<sequence>MLKSLFHWKVLLNILLAAAVFTGLVWLTFRWLELHTNHGKEIPVPNVMNMSVHKAVEILDDAGLEYEVDSFKYDPKFKPFQVLQIYPNPGARVKGGRAILLKVNPRTWAPVQVPDVLDRYKGLAFRQLEAVGLKVGDTIYEPNIQRDAVIRMQMNGSMLKPGAKVPRFSVIDLVIGTGPKRNVTVPNLVGLTVQEAKAIITNNLFEVGLVEHEDGGQDESDIIYYQDPEGGAVRDQGMQIDLWASKKTPGQMQGKIQQLNSMYRMRIDTSLPPIRYEEVPVYNDPTPIPDPEPVKTQPRPEAPKQAEQPKPKPTTPKPANTNTTTTKPADQPKPAEKPKEKKVIVE</sequence>
<feature type="domain" description="PASTA" evidence="3">
    <location>
        <begin position="39"/>
        <end position="105"/>
    </location>
</feature>
<gene>
    <name evidence="4" type="ORF">SAMEA4412677_01211</name>
</gene>
<keyword evidence="2" id="KW-0812">Transmembrane</keyword>
<dbReference type="Proteomes" id="UP000215196">
    <property type="component" value="Chromosome 1"/>
</dbReference>
<dbReference type="Gene3D" id="3.30.10.20">
    <property type="match status" value="3"/>
</dbReference>
<dbReference type="KEGG" id="ctak:4412677_01211"/>
<feature type="compositionally biased region" description="Low complexity" evidence="1">
    <location>
        <begin position="317"/>
        <end position="329"/>
    </location>
</feature>
<feature type="compositionally biased region" description="Basic and acidic residues" evidence="1">
    <location>
        <begin position="333"/>
        <end position="346"/>
    </location>
</feature>
<protein>
    <submittedName>
        <fullName evidence="4">PASTA domain</fullName>
    </submittedName>
</protein>
<dbReference type="Pfam" id="PF03793">
    <property type="entry name" value="PASTA"/>
    <property type="match status" value="2"/>
</dbReference>
<keyword evidence="5" id="KW-1185">Reference proteome</keyword>
<evidence type="ECO:0000313" key="5">
    <source>
        <dbReference type="Proteomes" id="UP000215196"/>
    </source>
</evidence>
<dbReference type="InterPro" id="IPR005543">
    <property type="entry name" value="PASTA_dom"/>
</dbReference>
<feature type="transmembrane region" description="Helical" evidence="2">
    <location>
        <begin position="12"/>
        <end position="32"/>
    </location>
</feature>
<evidence type="ECO:0000256" key="1">
    <source>
        <dbReference type="SAM" id="MobiDB-lite"/>
    </source>
</evidence>
<dbReference type="AlphaFoldDB" id="A0A239X930"/>
<feature type="domain" description="PASTA" evidence="3">
    <location>
        <begin position="179"/>
        <end position="246"/>
    </location>
</feature>
<dbReference type="PROSITE" id="PS51178">
    <property type="entry name" value="PASTA"/>
    <property type="match status" value="2"/>
</dbReference>